<dbReference type="OrthoDB" id="1714508at2759"/>
<proteinExistence type="predicted"/>
<gene>
    <name evidence="2" type="ORF">P171DRAFT_394011</name>
</gene>
<dbReference type="PANTHER" id="PTHR13464">
    <property type="entry name" value="TRANSCRIPTIONAL REGULATOR PROTEIN HCNGP"/>
    <property type="match status" value="1"/>
</dbReference>
<dbReference type="AlphaFoldDB" id="A0A9P4P9Z0"/>
<dbReference type="PANTHER" id="PTHR13464:SF0">
    <property type="entry name" value="SAP30-BINDING PROTEIN"/>
    <property type="match status" value="1"/>
</dbReference>
<dbReference type="GO" id="GO:0006355">
    <property type="term" value="P:regulation of DNA-templated transcription"/>
    <property type="evidence" value="ECO:0007669"/>
    <property type="project" value="InterPro"/>
</dbReference>
<evidence type="ECO:0000313" key="3">
    <source>
        <dbReference type="Proteomes" id="UP000799764"/>
    </source>
</evidence>
<accession>A0A9P4P9Z0</accession>
<dbReference type="InterPro" id="IPR012479">
    <property type="entry name" value="SAP30BP"/>
</dbReference>
<dbReference type="EMBL" id="MU001506">
    <property type="protein sequence ID" value="KAF2441130.1"/>
    <property type="molecule type" value="Genomic_DNA"/>
</dbReference>
<evidence type="ECO:0000256" key="1">
    <source>
        <dbReference type="SAM" id="MobiDB-lite"/>
    </source>
</evidence>
<dbReference type="Proteomes" id="UP000799764">
    <property type="component" value="Unassembled WGS sequence"/>
</dbReference>
<feature type="compositionally biased region" description="Pro residues" evidence="1">
    <location>
        <begin position="41"/>
        <end position="60"/>
    </location>
</feature>
<feature type="region of interest" description="Disordered" evidence="1">
    <location>
        <begin position="1"/>
        <end position="22"/>
    </location>
</feature>
<evidence type="ECO:0008006" key="4">
    <source>
        <dbReference type="Google" id="ProtNLM"/>
    </source>
</evidence>
<dbReference type="Pfam" id="PF07818">
    <property type="entry name" value="HCNGP"/>
    <property type="match status" value="1"/>
</dbReference>
<name>A0A9P4P9Z0_9PLEO</name>
<protein>
    <recommendedName>
        <fullName evidence="4">HCNGP-domain-containing protein</fullName>
    </recommendedName>
</protein>
<reference evidence="2" key="1">
    <citation type="journal article" date="2020" name="Stud. Mycol.">
        <title>101 Dothideomycetes genomes: a test case for predicting lifestyles and emergence of pathogens.</title>
        <authorList>
            <person name="Haridas S."/>
            <person name="Albert R."/>
            <person name="Binder M."/>
            <person name="Bloem J."/>
            <person name="Labutti K."/>
            <person name="Salamov A."/>
            <person name="Andreopoulos B."/>
            <person name="Baker S."/>
            <person name="Barry K."/>
            <person name="Bills G."/>
            <person name="Bluhm B."/>
            <person name="Cannon C."/>
            <person name="Castanera R."/>
            <person name="Culley D."/>
            <person name="Daum C."/>
            <person name="Ezra D."/>
            <person name="Gonzalez J."/>
            <person name="Henrissat B."/>
            <person name="Kuo A."/>
            <person name="Liang C."/>
            <person name="Lipzen A."/>
            <person name="Lutzoni F."/>
            <person name="Magnuson J."/>
            <person name="Mondo S."/>
            <person name="Nolan M."/>
            <person name="Ohm R."/>
            <person name="Pangilinan J."/>
            <person name="Park H.-J."/>
            <person name="Ramirez L."/>
            <person name="Alfaro M."/>
            <person name="Sun H."/>
            <person name="Tritt A."/>
            <person name="Yoshinaga Y."/>
            <person name="Zwiers L.-H."/>
            <person name="Turgeon B."/>
            <person name="Goodwin S."/>
            <person name="Spatafora J."/>
            <person name="Crous P."/>
            <person name="Grigoriev I."/>
        </authorList>
    </citation>
    <scope>NUCLEOTIDE SEQUENCE</scope>
    <source>
        <strain evidence="2">CBS 690.94</strain>
    </source>
</reference>
<dbReference type="GO" id="GO:0005634">
    <property type="term" value="C:nucleus"/>
    <property type="evidence" value="ECO:0007669"/>
    <property type="project" value="TreeGrafter"/>
</dbReference>
<feature type="compositionally biased region" description="Pro residues" evidence="1">
    <location>
        <begin position="119"/>
        <end position="128"/>
    </location>
</feature>
<keyword evidence="3" id="KW-1185">Reference proteome</keyword>
<organism evidence="2 3">
    <name type="scientific">Karstenula rhodostoma CBS 690.94</name>
    <dbReference type="NCBI Taxonomy" id="1392251"/>
    <lineage>
        <taxon>Eukaryota</taxon>
        <taxon>Fungi</taxon>
        <taxon>Dikarya</taxon>
        <taxon>Ascomycota</taxon>
        <taxon>Pezizomycotina</taxon>
        <taxon>Dothideomycetes</taxon>
        <taxon>Pleosporomycetidae</taxon>
        <taxon>Pleosporales</taxon>
        <taxon>Massarineae</taxon>
        <taxon>Didymosphaeriaceae</taxon>
        <taxon>Karstenula</taxon>
    </lineage>
</organism>
<sequence>MLGIDYLSSDDEDVAPIAKPEVSFANTWREGAIATNIELPKPSPPAPAPVSKPPPAPAPLPSEKAPTTTALPEGPSQGPSAIPQIGEDETTENTSPGSPYTSNRLMIQNLTLPTVPNLNIPPSPPGSPPQRSTQKFAQFLELKKKGQHFNQRLENSSVVRDPNHSSKLMDFANITDEDQYASTLPEGLGVPVSWPDWAYGEALNASQKKMTKAKESERSRIPRGSVDFVPAKSGASSGSGTPAGKGPRQSAVERVIAGTDSRSREKR</sequence>
<feature type="compositionally biased region" description="Low complexity" evidence="1">
    <location>
        <begin position="230"/>
        <end position="247"/>
    </location>
</feature>
<feature type="region of interest" description="Disordered" evidence="1">
    <location>
        <begin position="35"/>
        <end position="133"/>
    </location>
</feature>
<feature type="compositionally biased region" description="Polar residues" evidence="1">
    <location>
        <begin position="92"/>
        <end position="117"/>
    </location>
</feature>
<evidence type="ECO:0000313" key="2">
    <source>
        <dbReference type="EMBL" id="KAF2441130.1"/>
    </source>
</evidence>
<comment type="caution">
    <text evidence="2">The sequence shown here is derived from an EMBL/GenBank/DDBJ whole genome shotgun (WGS) entry which is preliminary data.</text>
</comment>
<feature type="region of interest" description="Disordered" evidence="1">
    <location>
        <begin position="208"/>
        <end position="267"/>
    </location>
</feature>